<feature type="compositionally biased region" description="Low complexity" evidence="1">
    <location>
        <begin position="223"/>
        <end position="237"/>
    </location>
</feature>
<feature type="transmembrane region" description="Helical" evidence="2">
    <location>
        <begin position="409"/>
        <end position="428"/>
    </location>
</feature>
<evidence type="ECO:0000256" key="2">
    <source>
        <dbReference type="SAM" id="Phobius"/>
    </source>
</evidence>
<evidence type="ECO:0000256" key="1">
    <source>
        <dbReference type="SAM" id="MobiDB-lite"/>
    </source>
</evidence>
<keyword evidence="2" id="KW-0812">Transmembrane</keyword>
<dbReference type="CDD" id="cd22997">
    <property type="entry name" value="GT_LH"/>
    <property type="match status" value="1"/>
</dbReference>
<reference evidence="4" key="1">
    <citation type="journal article" date="2015" name="PLoS ONE">
        <title>Comprehensive Evaluation of Toxoplasma gondii VEG and Neospora caninum LIV Genomes with Tachyzoite Stage Transcriptome and Proteome Defines Novel Transcript Features.</title>
        <authorList>
            <person name="Ramaprasad A."/>
            <person name="Mourier T."/>
            <person name="Naeem R."/>
            <person name="Malas T.B."/>
            <person name="Moussa E."/>
            <person name="Panigrahi A."/>
            <person name="Vermont S.J."/>
            <person name="Otto T.D."/>
            <person name="Wastling J."/>
            <person name="Pain A."/>
        </authorList>
    </citation>
    <scope>NUCLEOTIDE SEQUENCE</scope>
    <source>
        <strain evidence="4">Liverpool</strain>
    </source>
</reference>
<feature type="region of interest" description="Disordered" evidence="1">
    <location>
        <begin position="217"/>
        <end position="237"/>
    </location>
</feature>
<dbReference type="InterPro" id="IPR057589">
    <property type="entry name" value="GT_PLOD"/>
</dbReference>
<protein>
    <recommendedName>
        <fullName evidence="3">PLOD1-3-like GT domain-containing protein</fullName>
    </recommendedName>
</protein>
<evidence type="ECO:0000313" key="4">
    <source>
        <dbReference type="EMBL" id="CEL64914.1"/>
    </source>
</evidence>
<feature type="compositionally biased region" description="Basic residues" evidence="1">
    <location>
        <begin position="613"/>
        <end position="625"/>
    </location>
</feature>
<feature type="compositionally biased region" description="Polar residues" evidence="1">
    <location>
        <begin position="440"/>
        <end position="456"/>
    </location>
</feature>
<feature type="transmembrane region" description="Helical" evidence="2">
    <location>
        <begin position="319"/>
        <end position="339"/>
    </location>
</feature>
<feature type="domain" description="PLOD1-3-like GT" evidence="3">
    <location>
        <begin position="18"/>
        <end position="209"/>
    </location>
</feature>
<name>A0A0F7U568_NEOCL</name>
<dbReference type="Pfam" id="PF25342">
    <property type="entry name" value="GT_PLOD"/>
    <property type="match status" value="1"/>
</dbReference>
<feature type="region of interest" description="Disordered" evidence="1">
    <location>
        <begin position="438"/>
        <end position="468"/>
    </location>
</feature>
<feature type="compositionally biased region" description="Low complexity" evidence="1">
    <location>
        <begin position="568"/>
        <end position="589"/>
    </location>
</feature>
<dbReference type="EMBL" id="LN714477">
    <property type="protein sequence ID" value="CEL64914.1"/>
    <property type="molecule type" value="Genomic_DNA"/>
</dbReference>
<keyword evidence="2" id="KW-0472">Membrane</keyword>
<sequence>MVGSMALPAAWPPRQKNSRVHMVTVCTRAEGCTTALLYSNAILNTHLTLLGWGEACGGPGWRLKKVVDFCKEVELDDVVVVVDGFNSVILQPREVILEKFLEFGGRIVCMGQQDAHYRQSRLSLHIPPVQSAAAQNSRACLTVLNAGAFAAYARDIIRLFADAPEELSQHVLLGELYQAQPDLLVTIDTNCSLFHRYRSPNDLTVLTYADAHAQSIHAPPNLPSTSGRSLPSSSGAPCSPPFFRPSPLPRIAMDAVTRETPCLVHIPRSRNADAFLRQLGLPSRSVQLGVLSLIPRCCREFVHKYKKAVLPPTAQLDRLVSWLFIVFFISAEILGLLSLRGILAVAVAVIPQDAPEEVAGSFFVWRQGTQKEAAPRDLHRTAEAAILTAVSAVCEGVHHLYHFCLALSWVWILSLVMSGLGLLGVAAWSSLLSRRPETVSGGQSPHLNRVHSTASEQAAGACAPEETAEKFASTAGPASYIGADEFLQDSQTTYLQHLLQEQASLACMRKESALLGSLCAEGDTQSQDVGGERKSAAGRQTGPRRQQRSPSLQGGGARRRRGSLKRQSGFLTESSTGLSSGSSLDDSGTPEPPTAPRGNSERAATKRAPSKGAQRRGAARRRVAV</sequence>
<dbReference type="AlphaFoldDB" id="A0A0F7U568"/>
<feature type="region of interest" description="Disordered" evidence="1">
    <location>
        <begin position="522"/>
        <end position="625"/>
    </location>
</feature>
<proteinExistence type="predicted"/>
<keyword evidence="2" id="KW-1133">Transmembrane helix</keyword>
<organism evidence="4">
    <name type="scientific">Neospora caninum (strain Liverpool)</name>
    <dbReference type="NCBI Taxonomy" id="572307"/>
    <lineage>
        <taxon>Eukaryota</taxon>
        <taxon>Sar</taxon>
        <taxon>Alveolata</taxon>
        <taxon>Apicomplexa</taxon>
        <taxon>Conoidasida</taxon>
        <taxon>Coccidia</taxon>
        <taxon>Eucoccidiorida</taxon>
        <taxon>Eimeriorina</taxon>
        <taxon>Sarcocystidae</taxon>
        <taxon>Neospora</taxon>
    </lineage>
</organism>
<gene>
    <name evidence="4" type="ORF">BN1204_007820</name>
</gene>
<evidence type="ECO:0000259" key="3">
    <source>
        <dbReference type="Pfam" id="PF25342"/>
    </source>
</evidence>
<accession>A0A0F7U568</accession>